<evidence type="ECO:0000313" key="3">
    <source>
        <dbReference type="Proteomes" id="UP001146120"/>
    </source>
</evidence>
<gene>
    <name evidence="2" type="ORF">N0F65_003763</name>
</gene>
<reference evidence="2" key="1">
    <citation type="submission" date="2022-11" db="EMBL/GenBank/DDBJ databases">
        <authorList>
            <person name="Morgan W.R."/>
            <person name="Tartar A."/>
        </authorList>
    </citation>
    <scope>NUCLEOTIDE SEQUENCE</scope>
    <source>
        <strain evidence="2">ARSEF 373</strain>
    </source>
</reference>
<comment type="caution">
    <text evidence="2">The sequence shown here is derived from an EMBL/GenBank/DDBJ whole genome shotgun (WGS) entry which is preliminary data.</text>
</comment>
<feature type="domain" description="Helicase-associated" evidence="1">
    <location>
        <begin position="116"/>
        <end position="184"/>
    </location>
</feature>
<sequence length="423" mass="48373">MRALRVRVPALAAARLGGAALSTVAKTSSKTPEFGWIVPAVQAFHANEGHFAVPYHFRVPRASSSWPASVAGMPLGRTLRSFLSQLPFQRRQFAHIERELRAMGFPLDQDWKLFMWNEVTMAALTTYLETHGDLLVPMTFAVPQSQEWPRATWGVRLGVLVTNLRQKHDDLSTWQLADLRSIGFVWDVLEYRWRHELLPALRCYRHIHGHLNIPVSFVIPADDERWPEKLWGIRLGKFASKIRVGTFSEQVEESAEELKLLGFSFDVSETSWQLKIMPALHTYKELFGHCIVESRFVVPSCPPWPKEAYGLPLGNVVTNMRSHGSYAVQAERDRAELDELGFAWDFMDAKWKEIVRPALETFVQIHGHTRIPTSFVVPSRPPWPSIASGLRLGVLASNIRVRGYYRKFVERDRSDLEALGYEF</sequence>
<dbReference type="AlphaFoldDB" id="A0AAV2YK04"/>
<dbReference type="Pfam" id="PF03457">
    <property type="entry name" value="HA"/>
    <property type="match status" value="1"/>
</dbReference>
<dbReference type="InterPro" id="IPR005114">
    <property type="entry name" value="Helicase_assoc"/>
</dbReference>
<dbReference type="PANTHER" id="PTHR37066">
    <property type="entry name" value="HELICASE-ASSOCIATED"/>
    <property type="match status" value="1"/>
</dbReference>
<evidence type="ECO:0000313" key="2">
    <source>
        <dbReference type="EMBL" id="DAZ93623.1"/>
    </source>
</evidence>
<keyword evidence="3" id="KW-1185">Reference proteome</keyword>
<dbReference type="Proteomes" id="UP001146120">
    <property type="component" value="Unassembled WGS sequence"/>
</dbReference>
<organism evidence="2 3">
    <name type="scientific">Lagenidium giganteum</name>
    <dbReference type="NCBI Taxonomy" id="4803"/>
    <lineage>
        <taxon>Eukaryota</taxon>
        <taxon>Sar</taxon>
        <taxon>Stramenopiles</taxon>
        <taxon>Oomycota</taxon>
        <taxon>Peronosporomycetes</taxon>
        <taxon>Pythiales</taxon>
        <taxon>Pythiaceae</taxon>
    </lineage>
</organism>
<proteinExistence type="predicted"/>
<name>A0AAV2YK04_9STRA</name>
<accession>A0AAV2YK04</accession>
<dbReference type="PANTHER" id="PTHR37066:SF1">
    <property type="entry name" value="LNS2_PITP DOMAIN-CONTAINING PROTEIN"/>
    <property type="match status" value="1"/>
</dbReference>
<reference evidence="2" key="2">
    <citation type="journal article" date="2023" name="Microbiol Resour">
        <title>Decontamination and Annotation of the Draft Genome Sequence of the Oomycete Lagenidium giganteum ARSEF 373.</title>
        <authorList>
            <person name="Morgan W.R."/>
            <person name="Tartar A."/>
        </authorList>
    </citation>
    <scope>NUCLEOTIDE SEQUENCE</scope>
    <source>
        <strain evidence="2">ARSEF 373</strain>
    </source>
</reference>
<protein>
    <recommendedName>
        <fullName evidence="1">Helicase-associated domain-containing protein</fullName>
    </recommendedName>
</protein>
<evidence type="ECO:0000259" key="1">
    <source>
        <dbReference type="Pfam" id="PF03457"/>
    </source>
</evidence>
<dbReference type="EMBL" id="DAKRPA010000303">
    <property type="protein sequence ID" value="DAZ93623.1"/>
    <property type="molecule type" value="Genomic_DNA"/>
</dbReference>